<dbReference type="EMBL" id="KV429123">
    <property type="protein sequence ID" value="KZT64638.1"/>
    <property type="molecule type" value="Genomic_DNA"/>
</dbReference>
<evidence type="ECO:0000313" key="2">
    <source>
        <dbReference type="EMBL" id="KZT64638.1"/>
    </source>
</evidence>
<evidence type="ECO:0000313" key="3">
    <source>
        <dbReference type="Proteomes" id="UP000076727"/>
    </source>
</evidence>
<keyword evidence="3" id="KW-1185">Reference proteome</keyword>
<dbReference type="Proteomes" id="UP000076727">
    <property type="component" value="Unassembled WGS sequence"/>
</dbReference>
<dbReference type="PANTHER" id="PTHR38248:SF2">
    <property type="entry name" value="FUNK1 11"/>
    <property type="match status" value="1"/>
</dbReference>
<gene>
    <name evidence="2" type="ORF">DAEQUDRAFT_732411</name>
</gene>
<dbReference type="Pfam" id="PF17667">
    <property type="entry name" value="Pkinase_fungal"/>
    <property type="match status" value="1"/>
</dbReference>
<name>A0A165LN71_9APHY</name>
<feature type="non-terminal residue" evidence="2">
    <location>
        <position position="1"/>
    </location>
</feature>
<accession>A0A165LN71</accession>
<dbReference type="AlphaFoldDB" id="A0A165LN71"/>
<proteinExistence type="predicted"/>
<feature type="domain" description="Fungal-type protein kinase" evidence="1">
    <location>
        <begin position="10"/>
        <end position="47"/>
    </location>
</feature>
<dbReference type="OrthoDB" id="2802640at2759"/>
<evidence type="ECO:0000259" key="1">
    <source>
        <dbReference type="Pfam" id="PF17667"/>
    </source>
</evidence>
<organism evidence="2 3">
    <name type="scientific">Daedalea quercina L-15889</name>
    <dbReference type="NCBI Taxonomy" id="1314783"/>
    <lineage>
        <taxon>Eukaryota</taxon>
        <taxon>Fungi</taxon>
        <taxon>Dikarya</taxon>
        <taxon>Basidiomycota</taxon>
        <taxon>Agaricomycotina</taxon>
        <taxon>Agaricomycetes</taxon>
        <taxon>Polyporales</taxon>
        <taxon>Fomitopsis</taxon>
    </lineage>
</organism>
<reference evidence="2 3" key="1">
    <citation type="journal article" date="2016" name="Mol. Biol. Evol.">
        <title>Comparative Genomics of Early-Diverging Mushroom-Forming Fungi Provides Insights into the Origins of Lignocellulose Decay Capabilities.</title>
        <authorList>
            <person name="Nagy L.G."/>
            <person name="Riley R."/>
            <person name="Tritt A."/>
            <person name="Adam C."/>
            <person name="Daum C."/>
            <person name="Floudas D."/>
            <person name="Sun H."/>
            <person name="Yadav J.S."/>
            <person name="Pangilinan J."/>
            <person name="Larsson K.H."/>
            <person name="Matsuura K."/>
            <person name="Barry K."/>
            <person name="Labutti K."/>
            <person name="Kuo R."/>
            <person name="Ohm R.A."/>
            <person name="Bhattacharya S.S."/>
            <person name="Shirouzu T."/>
            <person name="Yoshinaga Y."/>
            <person name="Martin F.M."/>
            <person name="Grigoriev I.V."/>
            <person name="Hibbett D.S."/>
        </authorList>
    </citation>
    <scope>NUCLEOTIDE SEQUENCE [LARGE SCALE GENOMIC DNA]</scope>
    <source>
        <strain evidence="2 3">L-15889</strain>
    </source>
</reference>
<protein>
    <recommendedName>
        <fullName evidence="1">Fungal-type protein kinase domain-containing protein</fullName>
    </recommendedName>
</protein>
<sequence>EKQETPMLKPRYRTGTGPFMALDLLRPGPPPLHKYRHDLESFFYIYITFAAAYDPPKRYLGKIMQWQQESLIAIGDEKRRFLTNVHTLDQTLNRKLVHDEFKPLLDQRSFLMVLHAAFAKIESLNDRITYNEYTRLNNIRMGLPTDGLDSKITKTEKKRDSYMTYSKFMEILKQPEDI</sequence>
<dbReference type="PANTHER" id="PTHR38248">
    <property type="entry name" value="FUNK1 6"/>
    <property type="match status" value="1"/>
</dbReference>
<dbReference type="InterPro" id="IPR040976">
    <property type="entry name" value="Pkinase_fungal"/>
</dbReference>